<dbReference type="PANTHER" id="PTHR21574:SF0">
    <property type="entry name" value="CENTROSOMAL PROTEIN OF 120 KDA"/>
    <property type="match status" value="1"/>
</dbReference>
<sequence>MAHHLSPIPPHLEFPMISEKASVSCVSIRFRFNVLSAPTPNGHRVQLADLSEIEAGETQNADAFYFVRKFHQLLTAEDTPNCYSCILYGSLVEILDFLWQFLDIYLSILPLSGKIEDACNAIFSMKELISVETEISESFYENEISFDPGEEGVHLSAYIRMDAYDVAFPQKEKGKKSSKLPSLLSNPLCLTIKLEKEVHTLQTLESLGEALHSSVSMQLILRCGAVRQSYPVDTEHCYRFHLVLAETWEEVIRYFRCVPLDALIGLPSSKSSTQLSSAYTLSFDCKPLFLKLSQQCLSSPSSLNILSPPYVALALTALSHQKKAFRLNFEVVIHRIGDSLLTKKKFKETRVRTLNPPPSSSEPLSSIASPVEELPISTLQKISQGCSAHSPSSLHKKETFLQESEEFLHTWRLSIDCLGIQLFTFFQNGFCAYTFNYSSSAIQKMLLAQPLPLQIWSRDAYKSDQFLGEAFLPLSSLLEQPLFTLSTDSNKLHTYRSLDGIFYVDNSKGEDSSTVGFVRVQLYLEDLGQSESPFASLPVISTLSRESAQKGDSWKGVRTETLPEPSFSPRRDTEVPLSTPLLDLEAWKSLEGAKFSNLLQTKTLEMQQKLEDEFLLKDKERQMEFENKRSQLQHLEIQLRKKAQELQKQATELQLQHTRLAQEKETLKCTAQRTSEEFSSVTRRLKQEHEQSLQLERERFRDLTERKALLQGELDEIRPRIRLLEKEITEAKKQLYDAPSYKLQSDLNIKTYEVEDLRNKLEVMTSSRDHFFSNCKDLLERLGEFRKNESGLNDAARWKTDFMTRLEGLYQNMQLLYSGLSPTLSTNPGSITASHRGNPSVLSTQRGKSASIPNSLVRSESNRATMKNGRNSGQTSSTALRKVPSTGRHVPSPPVLLKSNERKGHAVVSAESFNEQNYLSSMKNHGKENSSAVAGAGSQHQIKVNEISPAVLPNVHFSTQENDERTHYEQNTLLNESDCLGDELVAISQNVVLNNSLESNDPFDQTIVQPSDGFDTLQKSQSKYSNGSGTLLEKEIDRLLQVGLYSEEDKVIQDMRRKLNEHFDKC</sequence>
<dbReference type="Proteomes" id="UP000823046">
    <property type="component" value="Unassembled WGS sequence"/>
</dbReference>
<evidence type="ECO:0000256" key="2">
    <source>
        <dbReference type="SAM" id="MobiDB-lite"/>
    </source>
</evidence>
<feature type="region of interest" description="Disordered" evidence="2">
    <location>
        <begin position="828"/>
        <end position="903"/>
    </location>
</feature>
<organism evidence="3 4">
    <name type="scientific">Cardiosporidium cionae</name>
    <dbReference type="NCBI Taxonomy" id="476202"/>
    <lineage>
        <taxon>Eukaryota</taxon>
        <taxon>Sar</taxon>
        <taxon>Alveolata</taxon>
        <taxon>Apicomplexa</taxon>
        <taxon>Aconoidasida</taxon>
        <taxon>Nephromycida</taxon>
        <taxon>Cardiosporidium</taxon>
    </lineage>
</organism>
<dbReference type="EMBL" id="JADAQX010000310">
    <property type="protein sequence ID" value="KAF8820754.1"/>
    <property type="molecule type" value="Genomic_DNA"/>
</dbReference>
<dbReference type="InterPro" id="IPR039893">
    <property type="entry name" value="CEP120-like"/>
</dbReference>
<reference evidence="3 4" key="1">
    <citation type="journal article" date="2020" name="bioRxiv">
        <title>Metabolic contributions of an alphaproteobacterial endosymbiont in the apicomplexan Cardiosporidium cionae.</title>
        <authorList>
            <person name="Hunter E.S."/>
            <person name="Paight C.J."/>
            <person name="Lane C.E."/>
        </authorList>
    </citation>
    <scope>NUCLEOTIDE SEQUENCE [LARGE SCALE GENOMIC DNA]</scope>
    <source>
        <strain evidence="3">ESH_2018</strain>
    </source>
</reference>
<dbReference type="PANTHER" id="PTHR21574">
    <property type="entry name" value="CENTROSOMAL PROTEIN OF 120 KDA"/>
    <property type="match status" value="1"/>
</dbReference>
<feature type="compositionally biased region" description="Polar residues" evidence="2">
    <location>
        <begin position="828"/>
        <end position="879"/>
    </location>
</feature>
<evidence type="ECO:0000313" key="4">
    <source>
        <dbReference type="Proteomes" id="UP000823046"/>
    </source>
</evidence>
<feature type="region of interest" description="Disordered" evidence="2">
    <location>
        <begin position="552"/>
        <end position="575"/>
    </location>
</feature>
<proteinExistence type="predicted"/>
<comment type="caution">
    <text evidence="3">The sequence shown here is derived from an EMBL/GenBank/DDBJ whole genome shotgun (WGS) entry which is preliminary data.</text>
</comment>
<feature type="coiled-coil region" evidence="1">
    <location>
        <begin position="625"/>
        <end position="713"/>
    </location>
</feature>
<keyword evidence="1" id="KW-0175">Coiled coil</keyword>
<evidence type="ECO:0000256" key="1">
    <source>
        <dbReference type="SAM" id="Coils"/>
    </source>
</evidence>
<protein>
    <submittedName>
        <fullName evidence="3">Uncharacterized protein</fullName>
    </submittedName>
</protein>
<keyword evidence="4" id="KW-1185">Reference proteome</keyword>
<accession>A0ABQ7JA03</accession>
<gene>
    <name evidence="3" type="ORF">IE077_002845</name>
</gene>
<evidence type="ECO:0000313" key="3">
    <source>
        <dbReference type="EMBL" id="KAF8820754.1"/>
    </source>
</evidence>
<name>A0ABQ7JA03_9APIC</name>